<dbReference type="STRING" id="869213.GCA_000517085_00140"/>
<dbReference type="OrthoDB" id="975232at2"/>
<proteinExistence type="predicted"/>
<dbReference type="Pfam" id="PF14717">
    <property type="entry name" value="DUF4465"/>
    <property type="match status" value="1"/>
</dbReference>
<evidence type="ECO:0000313" key="4">
    <source>
        <dbReference type="EMBL" id="GAF05289.1"/>
    </source>
</evidence>
<feature type="region of interest" description="Disordered" evidence="1">
    <location>
        <begin position="38"/>
        <end position="61"/>
    </location>
</feature>
<feature type="compositionally biased region" description="Low complexity" evidence="1">
    <location>
        <begin position="46"/>
        <end position="60"/>
    </location>
</feature>
<reference evidence="4 5" key="1">
    <citation type="journal article" date="2014" name="Genome Announc.">
        <title>Draft Genome Sequence of Cytophaga fermentans JCM 21142T, a Facultative Anaerobe Isolated from Marine Mud.</title>
        <authorList>
            <person name="Starns D."/>
            <person name="Oshima K."/>
            <person name="Suda W."/>
            <person name="Iino T."/>
            <person name="Yuki M."/>
            <person name="Inoue J."/>
            <person name="Kitamura K."/>
            <person name="Iida T."/>
            <person name="Darby A."/>
            <person name="Hattori M."/>
            <person name="Ohkuma M."/>
        </authorList>
    </citation>
    <scope>NUCLEOTIDE SEQUENCE [LARGE SCALE GENOMIC DNA]</scope>
    <source>
        <strain evidence="4 5">JCM 21142</strain>
    </source>
</reference>
<dbReference type="NCBIfam" id="TIGR04183">
    <property type="entry name" value="Por_Secre_tail"/>
    <property type="match status" value="1"/>
</dbReference>
<dbReference type="AlphaFoldDB" id="W7YS61"/>
<evidence type="ECO:0000256" key="2">
    <source>
        <dbReference type="SAM" id="SignalP"/>
    </source>
</evidence>
<dbReference type="InterPro" id="IPR026444">
    <property type="entry name" value="Secre_tail"/>
</dbReference>
<feature type="chain" id="PRO_5004904574" description="Secretion system C-terminal sorting domain-containing protein" evidence="2">
    <location>
        <begin position="21"/>
        <end position="409"/>
    </location>
</feature>
<dbReference type="EMBL" id="BAMD01000077">
    <property type="protein sequence ID" value="GAF05289.1"/>
    <property type="molecule type" value="Genomic_DNA"/>
</dbReference>
<accession>W7YS61</accession>
<protein>
    <recommendedName>
        <fullName evidence="3">Secretion system C-terminal sorting domain-containing protein</fullName>
    </recommendedName>
</protein>
<evidence type="ECO:0000313" key="5">
    <source>
        <dbReference type="Proteomes" id="UP000019402"/>
    </source>
</evidence>
<dbReference type="eggNOG" id="ENOG50335UT">
    <property type="taxonomic scope" value="Bacteria"/>
</dbReference>
<name>W7YS61_9BACT</name>
<dbReference type="Proteomes" id="UP000019402">
    <property type="component" value="Unassembled WGS sequence"/>
</dbReference>
<comment type="caution">
    <text evidence="4">The sequence shown here is derived from an EMBL/GenBank/DDBJ whole genome shotgun (WGS) entry which is preliminary data.</text>
</comment>
<organism evidence="4 5">
    <name type="scientific">Saccharicrinis fermentans DSM 9555 = JCM 21142</name>
    <dbReference type="NCBI Taxonomy" id="869213"/>
    <lineage>
        <taxon>Bacteria</taxon>
        <taxon>Pseudomonadati</taxon>
        <taxon>Bacteroidota</taxon>
        <taxon>Bacteroidia</taxon>
        <taxon>Marinilabiliales</taxon>
        <taxon>Marinilabiliaceae</taxon>
        <taxon>Saccharicrinis</taxon>
    </lineage>
</organism>
<dbReference type="RefSeq" id="WP_081735870.1">
    <property type="nucleotide sequence ID" value="NZ_BAMD01000077.1"/>
</dbReference>
<feature type="signal peptide" evidence="2">
    <location>
        <begin position="1"/>
        <end position="20"/>
    </location>
</feature>
<sequence length="409" mass="45296">MKQMYLLVAIFLCCSMSLLAQRPENVYAIQALQGNKTTESPASKKSTPTASLSTSQSASRSCDDCYTADFEISTDSLIDKYTYTKVWNHTYEYNDQIAANRGFWNYEEECLTFMHYADTTWSSMPYWDGFTVSNTRAFDCDPSCDSTCTNFHSQFAAMPKDGAKSREDDMYAVMYDGYNEGFFAYRHCGLALSQDDSICGLFLTLNAYTYKSIKCGDGFADAFDYGDYYYVTIRGFLNGTQTDTVAYYLADYTGSTAYVVDNWKWVNLQSLGTVDSLAFELTTSDAGQYGPNTPMYLCVDEIKVGCTTCASTNNNHATLPTPGYPNSKAKAQASDLTITVLPNPVSSVLTVKTETGSNISIFSKEGNLAKKLKTTASSFDIPVSDLYPGMYIIHCENGGRTASITFIKN</sequence>
<dbReference type="InterPro" id="IPR027828">
    <property type="entry name" value="DUF4465"/>
</dbReference>
<keyword evidence="5" id="KW-1185">Reference proteome</keyword>
<evidence type="ECO:0000259" key="3">
    <source>
        <dbReference type="Pfam" id="PF18962"/>
    </source>
</evidence>
<evidence type="ECO:0000256" key="1">
    <source>
        <dbReference type="SAM" id="MobiDB-lite"/>
    </source>
</evidence>
<gene>
    <name evidence="4" type="ORF">JCM21142_94018</name>
</gene>
<dbReference type="Gene3D" id="2.60.120.1350">
    <property type="entry name" value="Protein of unknown function DUF4465"/>
    <property type="match status" value="1"/>
</dbReference>
<dbReference type="Pfam" id="PF18962">
    <property type="entry name" value="Por_Secre_tail"/>
    <property type="match status" value="1"/>
</dbReference>
<feature type="domain" description="Secretion system C-terminal sorting" evidence="3">
    <location>
        <begin position="341"/>
        <end position="401"/>
    </location>
</feature>
<keyword evidence="2" id="KW-0732">Signal</keyword>